<feature type="domain" description="PD-(D/E)XK endonuclease-like" evidence="1">
    <location>
        <begin position="29"/>
        <end position="279"/>
    </location>
</feature>
<accession>A0A0K8P3X5</accession>
<dbReference type="Proteomes" id="UP000037660">
    <property type="component" value="Unassembled WGS sequence"/>
</dbReference>
<name>A0A0K8P3X5_PISS1</name>
<reference evidence="3" key="1">
    <citation type="submission" date="2015-07" db="EMBL/GenBank/DDBJ databases">
        <title>Discovery of a poly(ethylene terephthalate assimilation.</title>
        <authorList>
            <person name="Yoshida S."/>
            <person name="Hiraga K."/>
            <person name="Takehana T."/>
            <person name="Taniguchi I."/>
            <person name="Yamaji H."/>
            <person name="Maeda Y."/>
            <person name="Toyohara K."/>
            <person name="Miyamoto K."/>
            <person name="Kimura Y."/>
            <person name="Oda K."/>
        </authorList>
    </citation>
    <scope>NUCLEOTIDE SEQUENCE [LARGE SCALE GENOMIC DNA]</scope>
    <source>
        <strain evidence="3">NBRC 110686 / TISTR 2288 / 201-F6</strain>
    </source>
</reference>
<dbReference type="InterPro" id="IPR038726">
    <property type="entry name" value="PDDEXK_AddAB-type"/>
</dbReference>
<dbReference type="RefSeq" id="WP_054021282.1">
    <property type="nucleotide sequence ID" value="NZ_BBYR01000045.1"/>
</dbReference>
<proteinExistence type="predicted"/>
<gene>
    <name evidence="2" type="ORF">ISF6_3203</name>
</gene>
<organism evidence="2 3">
    <name type="scientific">Piscinibacter sakaiensis</name>
    <name type="common">Ideonella sakaiensis</name>
    <dbReference type="NCBI Taxonomy" id="1547922"/>
    <lineage>
        <taxon>Bacteria</taxon>
        <taxon>Pseudomonadati</taxon>
        <taxon>Pseudomonadota</taxon>
        <taxon>Betaproteobacteria</taxon>
        <taxon>Burkholderiales</taxon>
        <taxon>Sphaerotilaceae</taxon>
        <taxon>Piscinibacter</taxon>
    </lineage>
</organism>
<dbReference type="Pfam" id="PF12705">
    <property type="entry name" value="PDDEXK_1"/>
    <property type="match status" value="1"/>
</dbReference>
<evidence type="ECO:0000313" key="2">
    <source>
        <dbReference type="EMBL" id="GAP37348.1"/>
    </source>
</evidence>
<protein>
    <recommendedName>
        <fullName evidence="1">PD-(D/E)XK endonuclease-like domain-containing protein</fullName>
    </recommendedName>
</protein>
<evidence type="ECO:0000259" key="1">
    <source>
        <dbReference type="Pfam" id="PF12705"/>
    </source>
</evidence>
<sequence>MSGLDRVIPIVDESRYRVTAVRASSWGSLFDCAMRWEGEHLLGIRKPAGLRAQLGTAIHASTAAYDAGRLPGGSPLSVDDASGLLVEKLYRPEREVDMAADNLSVREAERIGLSLHTLYCLDLSPRFDFLSVERPLDPLDIDCGGGEVVRLTGTMDRARVAAGPEGPVIPDVKTGTHVIADGAAVIKGRSAQLGAYQLMYERTEGVPTAGAQVLALSTSGKPKVAASPVFDARRVMVGTEDQPGLIEFAADMFRSGLFPPNPQSLLCSPKYCARWATCHFHE</sequence>
<reference evidence="2 3" key="2">
    <citation type="journal article" date="2016" name="Science">
        <title>A bacterium that degrades and assimilates poly(ethylene terephthalate).</title>
        <authorList>
            <person name="Yoshida S."/>
            <person name="Hiraga K."/>
            <person name="Takehana T."/>
            <person name="Taniguchi I."/>
            <person name="Yamaji H."/>
            <person name="Maeda Y."/>
            <person name="Toyohara K."/>
            <person name="Miyamoto K."/>
            <person name="Kimura Y."/>
            <person name="Oda K."/>
        </authorList>
    </citation>
    <scope>NUCLEOTIDE SEQUENCE [LARGE SCALE GENOMIC DNA]</scope>
    <source>
        <strain evidence="3">NBRC 110686 / TISTR 2288 / 201-F6</strain>
    </source>
</reference>
<evidence type="ECO:0000313" key="3">
    <source>
        <dbReference type="Proteomes" id="UP000037660"/>
    </source>
</evidence>
<dbReference type="OrthoDB" id="5457189at2"/>
<comment type="caution">
    <text evidence="2">The sequence shown here is derived from an EMBL/GenBank/DDBJ whole genome shotgun (WGS) entry which is preliminary data.</text>
</comment>
<dbReference type="STRING" id="1547922.ISF6_3203"/>
<keyword evidence="3" id="KW-1185">Reference proteome</keyword>
<dbReference type="AlphaFoldDB" id="A0A0K8P3X5"/>
<dbReference type="EMBL" id="BBYR01000045">
    <property type="protein sequence ID" value="GAP37348.1"/>
    <property type="molecule type" value="Genomic_DNA"/>
</dbReference>